<accession>A0A6A6XFJ3</accession>
<gene>
    <name evidence="1" type="ORF">K505DRAFT_18768</name>
</gene>
<evidence type="ECO:0000313" key="2">
    <source>
        <dbReference type="Proteomes" id="UP000799757"/>
    </source>
</evidence>
<proteinExistence type="predicted"/>
<organism evidence="1 2">
    <name type="scientific">Melanomma pulvis-pyrius CBS 109.77</name>
    <dbReference type="NCBI Taxonomy" id="1314802"/>
    <lineage>
        <taxon>Eukaryota</taxon>
        <taxon>Fungi</taxon>
        <taxon>Dikarya</taxon>
        <taxon>Ascomycota</taxon>
        <taxon>Pezizomycotina</taxon>
        <taxon>Dothideomycetes</taxon>
        <taxon>Pleosporomycetidae</taxon>
        <taxon>Pleosporales</taxon>
        <taxon>Melanommataceae</taxon>
        <taxon>Melanomma</taxon>
    </lineage>
</organism>
<keyword evidence="2" id="KW-1185">Reference proteome</keyword>
<reference evidence="1" key="1">
    <citation type="journal article" date="2020" name="Stud. Mycol.">
        <title>101 Dothideomycetes genomes: a test case for predicting lifestyles and emergence of pathogens.</title>
        <authorList>
            <person name="Haridas S."/>
            <person name="Albert R."/>
            <person name="Binder M."/>
            <person name="Bloem J."/>
            <person name="Labutti K."/>
            <person name="Salamov A."/>
            <person name="Andreopoulos B."/>
            <person name="Baker S."/>
            <person name="Barry K."/>
            <person name="Bills G."/>
            <person name="Bluhm B."/>
            <person name="Cannon C."/>
            <person name="Castanera R."/>
            <person name="Culley D."/>
            <person name="Daum C."/>
            <person name="Ezra D."/>
            <person name="Gonzalez J."/>
            <person name="Henrissat B."/>
            <person name="Kuo A."/>
            <person name="Liang C."/>
            <person name="Lipzen A."/>
            <person name="Lutzoni F."/>
            <person name="Magnuson J."/>
            <person name="Mondo S."/>
            <person name="Nolan M."/>
            <person name="Ohm R."/>
            <person name="Pangilinan J."/>
            <person name="Park H.-J."/>
            <person name="Ramirez L."/>
            <person name="Alfaro M."/>
            <person name="Sun H."/>
            <person name="Tritt A."/>
            <person name="Yoshinaga Y."/>
            <person name="Zwiers L.-H."/>
            <person name="Turgeon B."/>
            <person name="Goodwin S."/>
            <person name="Spatafora J."/>
            <person name="Crous P."/>
            <person name="Grigoriev I."/>
        </authorList>
    </citation>
    <scope>NUCLEOTIDE SEQUENCE</scope>
    <source>
        <strain evidence="1">CBS 109.77</strain>
    </source>
</reference>
<name>A0A6A6XFJ3_9PLEO</name>
<evidence type="ECO:0000313" key="1">
    <source>
        <dbReference type="EMBL" id="KAF2795038.1"/>
    </source>
</evidence>
<dbReference type="AlphaFoldDB" id="A0A6A6XFJ3"/>
<sequence>MASFEEHGLHWSLMPRIKGRDCVDVEEVYPLMFRGMSSLDFILYMSWWIPLIQPSCSRGTSTLEHMVRTAPSHYPEMLRKLIPRVQILIIPESHRSCRLSSSVVMPVTLVRDASHCVRDAGPRHVKNVVAAPVVDACLQAGPIDGVLVSCCAHCCCYGGGGLVAQPRSKRGDESYGDFLGRAFA</sequence>
<protein>
    <submittedName>
        <fullName evidence="1">Uncharacterized protein</fullName>
    </submittedName>
</protein>
<dbReference type="EMBL" id="MU001871">
    <property type="protein sequence ID" value="KAF2795038.1"/>
    <property type="molecule type" value="Genomic_DNA"/>
</dbReference>
<dbReference type="Proteomes" id="UP000799757">
    <property type="component" value="Unassembled WGS sequence"/>
</dbReference>